<dbReference type="Gene3D" id="1.50.10.10">
    <property type="match status" value="2"/>
</dbReference>
<gene>
    <name evidence="2" type="ORF">J3U88_24605</name>
</gene>
<dbReference type="Gene3D" id="3.40.30.10">
    <property type="entry name" value="Glutaredoxin"/>
    <property type="match status" value="1"/>
</dbReference>
<dbReference type="AlphaFoldDB" id="A0A8J7QNH9"/>
<comment type="caution">
    <text evidence="2">The sequence shown here is derived from an EMBL/GenBank/DDBJ whole genome shotgun (WGS) entry which is preliminary data.</text>
</comment>
<dbReference type="InterPro" id="IPR024705">
    <property type="entry name" value="Ssp411"/>
</dbReference>
<sequence>MSGHQRPTLPSDEAIQQLPADGGPDYNRLIFESSPYLLQHAANPVDWFPWGEEAFAVARERDVPIFLSIGYATCHWCHVMEHESFENEAAAKLLNEHFVAVKVDKEERPDIDDIYMTACLAMNGQGGWPLTALLNHDRQPFFTGTYFPLTGAGRRPGMLELIPRVGEFWQSNREEVLKNAQQLTNYIAGQSSVEPAELHETRLLQKAYEQLKNLYDPRNGGFSGAPKFPTPHQFMLLVRAAKRFEREDALTMCRHTLHHMARGGIFDQVGFGFHRYSTDPYWLLPHFEKMLYDQAMMAIALLETGALAEDPELHAVARRVFTYVQRDMTDPGGGFYCAEDADSEGVEGKFYVWKPAEVIDILGESDGALYNAVYNLTEEGNFHEEATGHKTGDNIPHLIRPLAELAEEQGLGLNLLEIRLQRCREKLFEAREKRIHPLKDDKILTDWNGLMIAAFALGARILGEPDYLAQATRAADYIHEHLRDENGRLLKRARRGQAGLTGLIDDYAFMIWGLLEIYRAGFDAEYLARAVALCDTAVEHFHDEESGAFYLTPDDGEPLIVRGQKIYDGAIPSGNAVLAWCLIRLARLTGETRYEGLGIGVCEAFGASLRTRPAGHNMSIIAYDLHQLGSREIVVHGDRDSDDTQALLAEINRHYQPFDEVLLVESETAPITKLASYTRDQKRIDDQATVYVCHNFTCENPVTSPEALAEILSKD</sequence>
<name>A0A8J7QNH9_9BACT</name>
<dbReference type="InterPro" id="IPR036249">
    <property type="entry name" value="Thioredoxin-like_sf"/>
</dbReference>
<dbReference type="PIRSF" id="PIRSF006402">
    <property type="entry name" value="UCP006402_thioredoxin"/>
    <property type="match status" value="1"/>
</dbReference>
<dbReference type="Proteomes" id="UP000664417">
    <property type="component" value="Unassembled WGS sequence"/>
</dbReference>
<dbReference type="SUPFAM" id="SSF48208">
    <property type="entry name" value="Six-hairpin glycosidases"/>
    <property type="match status" value="1"/>
</dbReference>
<keyword evidence="3" id="KW-1185">Reference proteome</keyword>
<organism evidence="2 3">
    <name type="scientific">Acanthopleuribacter pedis</name>
    <dbReference type="NCBI Taxonomy" id="442870"/>
    <lineage>
        <taxon>Bacteria</taxon>
        <taxon>Pseudomonadati</taxon>
        <taxon>Acidobacteriota</taxon>
        <taxon>Holophagae</taxon>
        <taxon>Acanthopleuribacterales</taxon>
        <taxon>Acanthopleuribacteraceae</taxon>
        <taxon>Acanthopleuribacter</taxon>
    </lineage>
</organism>
<dbReference type="PANTHER" id="PTHR42899">
    <property type="entry name" value="SPERMATOGENESIS-ASSOCIATED PROTEIN 20"/>
    <property type="match status" value="1"/>
</dbReference>
<protein>
    <submittedName>
        <fullName evidence="2">Thioredoxin domain-containing protein</fullName>
    </submittedName>
</protein>
<evidence type="ECO:0000313" key="2">
    <source>
        <dbReference type="EMBL" id="MBO1321683.1"/>
    </source>
</evidence>
<evidence type="ECO:0000259" key="1">
    <source>
        <dbReference type="Pfam" id="PF03190"/>
    </source>
</evidence>
<dbReference type="InterPro" id="IPR004879">
    <property type="entry name" value="Ssp411-like_TRX"/>
</dbReference>
<accession>A0A8J7QNH9</accession>
<reference evidence="2" key="1">
    <citation type="submission" date="2021-03" db="EMBL/GenBank/DDBJ databases">
        <authorList>
            <person name="Wang G."/>
        </authorList>
    </citation>
    <scope>NUCLEOTIDE SEQUENCE</scope>
    <source>
        <strain evidence="2">KCTC 12899</strain>
    </source>
</reference>
<feature type="domain" description="Spermatogenesis-associated protein 20-like TRX" evidence="1">
    <location>
        <begin position="27"/>
        <end position="187"/>
    </location>
</feature>
<proteinExistence type="predicted"/>
<dbReference type="CDD" id="cd02955">
    <property type="entry name" value="SSP411"/>
    <property type="match status" value="1"/>
</dbReference>
<dbReference type="PANTHER" id="PTHR42899:SF1">
    <property type="entry name" value="SPERMATOGENESIS-ASSOCIATED PROTEIN 20"/>
    <property type="match status" value="1"/>
</dbReference>
<dbReference type="EMBL" id="JAFREP010000026">
    <property type="protein sequence ID" value="MBO1321683.1"/>
    <property type="molecule type" value="Genomic_DNA"/>
</dbReference>
<dbReference type="GO" id="GO:0005975">
    <property type="term" value="P:carbohydrate metabolic process"/>
    <property type="evidence" value="ECO:0007669"/>
    <property type="project" value="InterPro"/>
</dbReference>
<dbReference type="Pfam" id="PF03190">
    <property type="entry name" value="Thioredox_DsbH"/>
    <property type="match status" value="1"/>
</dbReference>
<dbReference type="InterPro" id="IPR012341">
    <property type="entry name" value="6hp_glycosidase-like_sf"/>
</dbReference>
<dbReference type="RefSeq" id="WP_207861656.1">
    <property type="nucleotide sequence ID" value="NZ_JAFREP010000026.1"/>
</dbReference>
<evidence type="ECO:0000313" key="3">
    <source>
        <dbReference type="Proteomes" id="UP000664417"/>
    </source>
</evidence>
<dbReference type="SUPFAM" id="SSF52833">
    <property type="entry name" value="Thioredoxin-like"/>
    <property type="match status" value="1"/>
</dbReference>
<dbReference type="InterPro" id="IPR008928">
    <property type="entry name" value="6-hairpin_glycosidase_sf"/>
</dbReference>